<gene>
    <name evidence="3" type="primary">LOC118423258</name>
</gene>
<evidence type="ECO:0000313" key="3">
    <source>
        <dbReference type="RefSeq" id="XP_035687236.1"/>
    </source>
</evidence>
<keyword evidence="2" id="KW-1185">Reference proteome</keyword>
<reference evidence="2" key="1">
    <citation type="journal article" date="2020" name="Nat. Ecol. Evol.">
        <title>Deeply conserved synteny resolves early events in vertebrate evolution.</title>
        <authorList>
            <person name="Simakov O."/>
            <person name="Marletaz F."/>
            <person name="Yue J.X."/>
            <person name="O'Connell B."/>
            <person name="Jenkins J."/>
            <person name="Brandt A."/>
            <person name="Calef R."/>
            <person name="Tung C.H."/>
            <person name="Huang T.K."/>
            <person name="Schmutz J."/>
            <person name="Satoh N."/>
            <person name="Yu J.K."/>
            <person name="Putnam N.H."/>
            <person name="Green R.E."/>
            <person name="Rokhsar D.S."/>
        </authorList>
    </citation>
    <scope>NUCLEOTIDE SEQUENCE [LARGE SCALE GENOMIC DNA]</scope>
    <source>
        <strain evidence="2">S238N-H82</strain>
    </source>
</reference>
<dbReference type="KEGG" id="bfo:118423258"/>
<sequence>MTESFVTWKFCLDFILQSSKMKLALCGALFLCCVVLAAAVPSRREEELLSDLEDLVAGLKENLEVEMEMRDQEADEGMLDLQELEMEKRGLGECMAKCPPRVQSCRAACMRQYRG</sequence>
<dbReference type="RefSeq" id="XP_035687236.1">
    <property type="nucleotide sequence ID" value="XM_035831343.1"/>
</dbReference>
<accession>A0A9J7LRI8</accession>
<reference evidence="3" key="2">
    <citation type="submission" date="2025-08" db="UniProtKB">
        <authorList>
            <consortium name="RefSeq"/>
        </authorList>
    </citation>
    <scope>IDENTIFICATION</scope>
    <source>
        <strain evidence="3">S238N-H82</strain>
        <tissue evidence="3">Testes</tissue>
    </source>
</reference>
<feature type="coiled-coil region" evidence="1">
    <location>
        <begin position="42"/>
        <end position="69"/>
    </location>
</feature>
<evidence type="ECO:0000313" key="2">
    <source>
        <dbReference type="Proteomes" id="UP000001554"/>
    </source>
</evidence>
<name>A0A9J7LRI8_BRAFL</name>
<proteinExistence type="predicted"/>
<dbReference type="GeneID" id="118423258"/>
<evidence type="ECO:0000256" key="1">
    <source>
        <dbReference type="SAM" id="Coils"/>
    </source>
</evidence>
<dbReference type="AlphaFoldDB" id="A0A9J7LRI8"/>
<protein>
    <submittedName>
        <fullName evidence="3">Uncharacterized protein LOC118423258</fullName>
    </submittedName>
</protein>
<keyword evidence="1" id="KW-0175">Coiled coil</keyword>
<dbReference type="Proteomes" id="UP000001554">
    <property type="component" value="Chromosome 9"/>
</dbReference>
<organism evidence="2 3">
    <name type="scientific">Branchiostoma floridae</name>
    <name type="common">Florida lancelet</name>
    <name type="synonym">Amphioxus</name>
    <dbReference type="NCBI Taxonomy" id="7739"/>
    <lineage>
        <taxon>Eukaryota</taxon>
        <taxon>Metazoa</taxon>
        <taxon>Chordata</taxon>
        <taxon>Cephalochordata</taxon>
        <taxon>Leptocardii</taxon>
        <taxon>Amphioxiformes</taxon>
        <taxon>Branchiostomatidae</taxon>
        <taxon>Branchiostoma</taxon>
    </lineage>
</organism>